<keyword evidence="7" id="KW-0479">Metal-binding</keyword>
<dbReference type="EMBL" id="MU032348">
    <property type="protein sequence ID" value="KAF3765256.1"/>
    <property type="molecule type" value="Genomic_DNA"/>
</dbReference>
<dbReference type="InterPro" id="IPR036026">
    <property type="entry name" value="Seven-hairpin_glycosidases"/>
</dbReference>
<dbReference type="InterPro" id="IPR012341">
    <property type="entry name" value="6hp_glycosidase-like_sf"/>
</dbReference>
<feature type="binding site" evidence="7">
    <location>
        <position position="562"/>
    </location>
    <ligand>
        <name>Ca(2+)</name>
        <dbReference type="ChEBI" id="CHEBI:29108"/>
    </ligand>
</feature>
<keyword evidence="7" id="KW-0106">Calcium</keyword>
<evidence type="ECO:0000256" key="9">
    <source>
        <dbReference type="RuleBase" id="RU361193"/>
    </source>
</evidence>
<evidence type="ECO:0000256" key="2">
    <source>
        <dbReference type="ARBA" id="ARBA00004922"/>
    </source>
</evidence>
<dbReference type="GO" id="GO:0005975">
    <property type="term" value="P:carbohydrate metabolic process"/>
    <property type="evidence" value="ECO:0007669"/>
    <property type="project" value="InterPro"/>
</dbReference>
<keyword evidence="4 9" id="KW-0378">Hydrolase</keyword>
<keyword evidence="10" id="KW-0472">Membrane</keyword>
<evidence type="ECO:0000313" key="11">
    <source>
        <dbReference type="EMBL" id="KAF3765256.1"/>
    </source>
</evidence>
<keyword evidence="9" id="KW-0326">Glycosidase</keyword>
<dbReference type="InterPro" id="IPR001382">
    <property type="entry name" value="Glyco_hydro_47"/>
</dbReference>
<dbReference type="GO" id="GO:0005509">
    <property type="term" value="F:calcium ion binding"/>
    <property type="evidence" value="ECO:0007669"/>
    <property type="project" value="InterPro"/>
</dbReference>
<evidence type="ECO:0000256" key="1">
    <source>
        <dbReference type="ARBA" id="ARBA00001913"/>
    </source>
</evidence>
<evidence type="ECO:0000256" key="3">
    <source>
        <dbReference type="ARBA" id="ARBA00007658"/>
    </source>
</evidence>
<comment type="similarity">
    <text evidence="3 9">Belongs to the glycosyl hydrolase 47 family.</text>
</comment>
<dbReference type="RefSeq" id="XP_040776217.1">
    <property type="nucleotide sequence ID" value="XM_040925370.1"/>
</dbReference>
<dbReference type="EC" id="3.2.1.-" evidence="9"/>
<evidence type="ECO:0000256" key="10">
    <source>
        <dbReference type="SAM" id="Phobius"/>
    </source>
</evidence>
<comment type="caution">
    <text evidence="11">The sequence shown here is derived from an EMBL/GenBank/DDBJ whole genome shotgun (WGS) entry which is preliminary data.</text>
</comment>
<accession>A0A9P4Y276</accession>
<feature type="active site" evidence="6">
    <location>
        <position position="312"/>
    </location>
</feature>
<sequence>MAVLKSHRRQLRVALVTVSLVIAFLFTFSPYHLEHSLHRIRPSYVPSSYDWSRRKQAHPVEKYETLPKGHPKPLHRIQHTFAPGTGRAQESRRSEVKKTFRKCWASYQKYAWGRDELQPLALSGSDTFSGWGATLVDALDTLILMDLKPELAHALTHVAAIDWDSTGPGQETCSLFETTIRYLGGLLGAYDLSNETVLLRKAVELGDMLYSGFDTPNRLPANLFHFQKAKDGELIPSAREISANVGSLSLEFTRLTQLTGDPKYFDAIDRVKKRLYATQDQTKLPGLWPQYMDVVSGLLMGDGTFTLGSMEDSLYEYLPKMYMLLGGLDQTYRDMYERAMTTAKKYLLYRPMLPDEDVDILFAGSAMSNGQGTVDLMAQTQHLACFVGGMFALGGRLFNLPGDIETSRKLTRGCAWAYRVMPTNVMPEELRFMPCRTTNLEKCAWDEERWKKEGSARYPKGVAAVYIKNYLLRPEAVESLFYLWRITGEEVWRDTAWEMFLAIQKVTSTEHANSAIRDATQSGGGGMLDKMESFWMAETLKYFYLIFSETDLVSLDDYVFNTEAHPFILPKP</sequence>
<reference evidence="11" key="1">
    <citation type="journal article" date="2020" name="Phytopathology">
        <title>Genome sequence of the chestnut blight fungus Cryphonectria parasitica EP155: A fundamental resource for an archetypical invasive plant pathogen.</title>
        <authorList>
            <person name="Crouch J.A."/>
            <person name="Dawe A."/>
            <person name="Aerts A."/>
            <person name="Barry K."/>
            <person name="Churchill A.C.L."/>
            <person name="Grimwood J."/>
            <person name="Hillman B."/>
            <person name="Milgroom M.G."/>
            <person name="Pangilinan J."/>
            <person name="Smith M."/>
            <person name="Salamov A."/>
            <person name="Schmutz J."/>
            <person name="Yadav J."/>
            <person name="Grigoriev I.V."/>
            <person name="Nuss D."/>
        </authorList>
    </citation>
    <scope>NUCLEOTIDE SEQUENCE</scope>
    <source>
        <strain evidence="11">EP155</strain>
    </source>
</reference>
<comment type="pathway">
    <text evidence="2">Protein modification; protein glycosylation.</text>
</comment>
<keyword evidence="10" id="KW-0812">Transmembrane</keyword>
<feature type="active site" evidence="6">
    <location>
        <position position="475"/>
    </location>
</feature>
<evidence type="ECO:0000256" key="6">
    <source>
        <dbReference type="PIRSR" id="PIRSR601382-1"/>
    </source>
</evidence>
<dbReference type="OrthoDB" id="8118055at2759"/>
<evidence type="ECO:0000313" key="12">
    <source>
        <dbReference type="Proteomes" id="UP000803844"/>
    </source>
</evidence>
<evidence type="ECO:0000256" key="4">
    <source>
        <dbReference type="ARBA" id="ARBA00022801"/>
    </source>
</evidence>
<keyword evidence="5 8" id="KW-1015">Disulfide bond</keyword>
<protein>
    <recommendedName>
        <fullName evidence="9">alpha-1,2-Mannosidase</fullName>
        <ecNumber evidence="9">3.2.1.-</ecNumber>
    </recommendedName>
</protein>
<feature type="active site" description="Proton donor" evidence="6">
    <location>
        <position position="177"/>
    </location>
</feature>
<dbReference type="GO" id="GO:0005783">
    <property type="term" value="C:endoplasmic reticulum"/>
    <property type="evidence" value="ECO:0007669"/>
    <property type="project" value="TreeGrafter"/>
</dbReference>
<organism evidence="11 12">
    <name type="scientific">Cryphonectria parasitica (strain ATCC 38755 / EP155)</name>
    <dbReference type="NCBI Taxonomy" id="660469"/>
    <lineage>
        <taxon>Eukaryota</taxon>
        <taxon>Fungi</taxon>
        <taxon>Dikarya</taxon>
        <taxon>Ascomycota</taxon>
        <taxon>Pezizomycotina</taxon>
        <taxon>Sordariomycetes</taxon>
        <taxon>Sordariomycetidae</taxon>
        <taxon>Diaporthales</taxon>
        <taxon>Cryphonectriaceae</taxon>
        <taxon>Cryphonectria-Endothia species complex</taxon>
        <taxon>Cryphonectria</taxon>
    </lineage>
</organism>
<dbReference type="PRINTS" id="PR00747">
    <property type="entry name" value="GLYHDRLASE47"/>
</dbReference>
<keyword evidence="12" id="KW-1185">Reference proteome</keyword>
<evidence type="ECO:0000256" key="8">
    <source>
        <dbReference type="PIRSR" id="PIRSR601382-3"/>
    </source>
</evidence>
<comment type="cofactor">
    <cofactor evidence="1 7">
        <name>Ca(2+)</name>
        <dbReference type="ChEBI" id="CHEBI:29108"/>
    </cofactor>
</comment>
<proteinExistence type="inferred from homology"/>
<feature type="disulfide bond" evidence="8">
    <location>
        <begin position="385"/>
        <end position="414"/>
    </location>
</feature>
<dbReference type="PANTHER" id="PTHR11742:SF89">
    <property type="entry name" value="ALPHA-1,2-MANNOSIDASE"/>
    <property type="match status" value="1"/>
</dbReference>
<dbReference type="Gene3D" id="1.50.10.10">
    <property type="match status" value="1"/>
</dbReference>
<evidence type="ECO:0000256" key="5">
    <source>
        <dbReference type="ARBA" id="ARBA00023157"/>
    </source>
</evidence>
<dbReference type="Proteomes" id="UP000803844">
    <property type="component" value="Unassembled WGS sequence"/>
</dbReference>
<dbReference type="GeneID" id="63842499"/>
<dbReference type="InterPro" id="IPR050749">
    <property type="entry name" value="Glycosyl_Hydrolase_47"/>
</dbReference>
<keyword evidence="10" id="KW-1133">Transmembrane helix</keyword>
<dbReference type="GO" id="GO:0036503">
    <property type="term" value="P:ERAD pathway"/>
    <property type="evidence" value="ECO:0007669"/>
    <property type="project" value="UniProtKB-ARBA"/>
</dbReference>
<dbReference type="FunFam" id="1.50.10.10:FF:000037">
    <property type="entry name" value="alpha-1,2-Mannosidase"/>
    <property type="match status" value="1"/>
</dbReference>
<dbReference type="Pfam" id="PF01532">
    <property type="entry name" value="Glyco_hydro_47"/>
    <property type="match status" value="1"/>
</dbReference>
<feature type="active site" description="Proton donor" evidence="6">
    <location>
        <position position="428"/>
    </location>
</feature>
<dbReference type="GO" id="GO:0004571">
    <property type="term" value="F:mannosyl-oligosaccharide 1,2-alpha-mannosidase activity"/>
    <property type="evidence" value="ECO:0007669"/>
    <property type="project" value="InterPro"/>
</dbReference>
<dbReference type="PANTHER" id="PTHR11742">
    <property type="entry name" value="MANNOSYL-OLIGOSACCHARIDE ALPHA-1,2-MANNOSIDASE-RELATED"/>
    <property type="match status" value="1"/>
</dbReference>
<dbReference type="SUPFAM" id="SSF48225">
    <property type="entry name" value="Seven-hairpin glycosidases"/>
    <property type="match status" value="1"/>
</dbReference>
<dbReference type="AlphaFoldDB" id="A0A9P4Y276"/>
<gene>
    <name evidence="11" type="ORF">M406DRAFT_70770</name>
</gene>
<dbReference type="GO" id="GO:0016020">
    <property type="term" value="C:membrane"/>
    <property type="evidence" value="ECO:0007669"/>
    <property type="project" value="InterPro"/>
</dbReference>
<name>A0A9P4Y276_CRYP1</name>
<evidence type="ECO:0000256" key="7">
    <source>
        <dbReference type="PIRSR" id="PIRSR601382-2"/>
    </source>
</evidence>
<feature type="transmembrane region" description="Helical" evidence="10">
    <location>
        <begin position="12"/>
        <end position="33"/>
    </location>
</feature>